<sequence length="189" mass="21823">MIRKVIQQMTLEGEAAEKLLIKRHFVPVEFSITENGQYKTFKEKVPHSSCKVVGVIITHGAPDQKIHHNRVYVGSAQDTYINQALVCGLRDDLIGSQPVVYRIEVKEGEKLYYAQPKRLEMAELKLNDQKDKFKDPVTVEIRDFWTDFKEDYWVWESKYAGLGMVKLEVHPAPENYGDGGINDDEEDDY</sequence>
<name>A0AA49GRM6_9BACT</name>
<dbReference type="AlphaFoldDB" id="A0AA49GRM6"/>
<organism evidence="1">
    <name type="scientific">Roseihalotalea indica</name>
    <dbReference type="NCBI Taxonomy" id="2867963"/>
    <lineage>
        <taxon>Bacteria</taxon>
        <taxon>Pseudomonadati</taxon>
        <taxon>Bacteroidota</taxon>
        <taxon>Cytophagia</taxon>
        <taxon>Cytophagales</taxon>
        <taxon>Catalimonadaceae</taxon>
        <taxon>Roseihalotalea</taxon>
    </lineage>
</organism>
<gene>
    <name evidence="1" type="ORF">K4G66_26825</name>
</gene>
<accession>A0AA49GRM6</accession>
<protein>
    <submittedName>
        <fullName evidence="1">Uncharacterized protein</fullName>
    </submittedName>
</protein>
<proteinExistence type="predicted"/>
<evidence type="ECO:0000313" key="1">
    <source>
        <dbReference type="EMBL" id="WKN35984.1"/>
    </source>
</evidence>
<dbReference type="EMBL" id="CP120682">
    <property type="protein sequence ID" value="WKN35984.1"/>
    <property type="molecule type" value="Genomic_DNA"/>
</dbReference>
<reference evidence="1" key="1">
    <citation type="journal article" date="2023" name="Comput. Struct. Biotechnol. J.">
        <title>Discovery of a novel marine Bacteroidetes with a rich repertoire of carbohydrate-active enzymes.</title>
        <authorList>
            <person name="Chen B."/>
            <person name="Liu G."/>
            <person name="Chen Q."/>
            <person name="Wang H."/>
            <person name="Liu L."/>
            <person name="Tang K."/>
        </authorList>
    </citation>
    <scope>NUCLEOTIDE SEQUENCE</scope>
    <source>
        <strain evidence="1">TK19036</strain>
    </source>
</reference>
<reference evidence="1" key="2">
    <citation type="journal article" date="2024" name="Antonie Van Leeuwenhoek">
        <title>Roseihalotalea indica gen. nov., sp. nov., a halophilic Bacteroidetes from mesopelagic Southwest Indian Ocean with higher carbohydrate metabolic potential.</title>
        <authorList>
            <person name="Chen B."/>
            <person name="Zhang M."/>
            <person name="Lin D."/>
            <person name="Ye J."/>
            <person name="Tang K."/>
        </authorList>
    </citation>
    <scope>NUCLEOTIDE SEQUENCE</scope>
    <source>
        <strain evidence="1">TK19036</strain>
    </source>
</reference>